<dbReference type="Proteomes" id="UP000789595">
    <property type="component" value="Unassembled WGS sequence"/>
</dbReference>
<reference evidence="1" key="1">
    <citation type="submission" date="2021-11" db="EMBL/GenBank/DDBJ databases">
        <authorList>
            <consortium name="Genoscope - CEA"/>
            <person name="William W."/>
        </authorList>
    </citation>
    <scope>NUCLEOTIDE SEQUENCE</scope>
</reference>
<sequence>MPPTVARYEPRGLSKPAIYTFLGLASLPRFRGRSVDGPRAANPLRLLPREMVLHVARFAYRAGYHAHWVQFGSDEEIAVALDVTDTSHVTRLSCMVSSKTYYVEVRFSYAWWGMGLDILALAGLAQQPEGQRKFRFMLEHNDGVGGHDNGHIAVLERNVDDDMLEMPSLGVDSWSYCQDPVTMSVLVDMVRGCVTFGLNGLAGPCVRFPADDTWRSGVQLVARNFPLLAPMDGGRSQGRCIVSCATPPTPPSMLAAASHPRTVAEHLAAGSLRT</sequence>
<feature type="non-terminal residue" evidence="1">
    <location>
        <position position="274"/>
    </location>
</feature>
<evidence type="ECO:0000313" key="1">
    <source>
        <dbReference type="EMBL" id="CAH0374404.1"/>
    </source>
</evidence>
<accession>A0A8J2SWT9</accession>
<organism evidence="1 2">
    <name type="scientific">Pelagomonas calceolata</name>
    <dbReference type="NCBI Taxonomy" id="35677"/>
    <lineage>
        <taxon>Eukaryota</taxon>
        <taxon>Sar</taxon>
        <taxon>Stramenopiles</taxon>
        <taxon>Ochrophyta</taxon>
        <taxon>Pelagophyceae</taxon>
        <taxon>Pelagomonadales</taxon>
        <taxon>Pelagomonadaceae</taxon>
        <taxon>Pelagomonas</taxon>
    </lineage>
</organism>
<dbReference type="EMBL" id="CAKKNE010000004">
    <property type="protein sequence ID" value="CAH0374404.1"/>
    <property type="molecule type" value="Genomic_DNA"/>
</dbReference>
<protein>
    <submittedName>
        <fullName evidence="1">Uncharacterized protein</fullName>
    </submittedName>
</protein>
<name>A0A8J2SWT9_9STRA</name>
<dbReference type="AlphaFoldDB" id="A0A8J2SWT9"/>
<keyword evidence="2" id="KW-1185">Reference proteome</keyword>
<proteinExistence type="predicted"/>
<gene>
    <name evidence="1" type="ORF">PECAL_4P16830</name>
</gene>
<comment type="caution">
    <text evidence="1">The sequence shown here is derived from an EMBL/GenBank/DDBJ whole genome shotgun (WGS) entry which is preliminary data.</text>
</comment>
<evidence type="ECO:0000313" key="2">
    <source>
        <dbReference type="Proteomes" id="UP000789595"/>
    </source>
</evidence>